<evidence type="ECO:0000313" key="4">
    <source>
        <dbReference type="Proteomes" id="UP001159363"/>
    </source>
</evidence>
<dbReference type="Proteomes" id="UP001159363">
    <property type="component" value="Chromosome 1"/>
</dbReference>
<dbReference type="InterPro" id="IPR001995">
    <property type="entry name" value="Peptidase_A2_cat"/>
</dbReference>
<protein>
    <recommendedName>
        <fullName evidence="2">Peptidase A2 domain-containing protein</fullName>
    </recommendedName>
</protein>
<dbReference type="Pfam" id="PF13650">
    <property type="entry name" value="Asp_protease_2"/>
    <property type="match status" value="1"/>
</dbReference>
<evidence type="ECO:0000313" key="3">
    <source>
        <dbReference type="EMBL" id="KAJ8898213.1"/>
    </source>
</evidence>
<evidence type="ECO:0000259" key="2">
    <source>
        <dbReference type="PROSITE" id="PS50175"/>
    </source>
</evidence>
<name>A0ABQ9ING7_9NEOP</name>
<comment type="caution">
    <text evidence="3">The sequence shown here is derived from an EMBL/GenBank/DDBJ whole genome shotgun (WGS) entry which is preliminary data.</text>
</comment>
<dbReference type="Gene3D" id="2.40.70.10">
    <property type="entry name" value="Acid Proteases"/>
    <property type="match status" value="1"/>
</dbReference>
<keyword evidence="4" id="KW-1185">Reference proteome</keyword>
<dbReference type="PROSITE" id="PS50175">
    <property type="entry name" value="ASP_PROT_RETROV"/>
    <property type="match status" value="1"/>
</dbReference>
<dbReference type="EMBL" id="JARBHB010000001">
    <property type="protein sequence ID" value="KAJ8898213.1"/>
    <property type="molecule type" value="Genomic_DNA"/>
</dbReference>
<dbReference type="InterPro" id="IPR021109">
    <property type="entry name" value="Peptidase_aspartic_dom_sf"/>
</dbReference>
<evidence type="ECO:0000256" key="1">
    <source>
        <dbReference type="ARBA" id="ARBA00022801"/>
    </source>
</evidence>
<organism evidence="3 4">
    <name type="scientific">Dryococelus australis</name>
    <dbReference type="NCBI Taxonomy" id="614101"/>
    <lineage>
        <taxon>Eukaryota</taxon>
        <taxon>Metazoa</taxon>
        <taxon>Ecdysozoa</taxon>
        <taxon>Arthropoda</taxon>
        <taxon>Hexapoda</taxon>
        <taxon>Insecta</taxon>
        <taxon>Pterygota</taxon>
        <taxon>Neoptera</taxon>
        <taxon>Polyneoptera</taxon>
        <taxon>Phasmatodea</taxon>
        <taxon>Verophasmatodea</taxon>
        <taxon>Anareolatae</taxon>
        <taxon>Phasmatidae</taxon>
        <taxon>Eurycanthinae</taxon>
        <taxon>Dryococelus</taxon>
    </lineage>
</organism>
<accession>A0ABQ9ING7</accession>
<proteinExistence type="predicted"/>
<reference evidence="3 4" key="1">
    <citation type="submission" date="2023-02" db="EMBL/GenBank/DDBJ databases">
        <title>LHISI_Scaffold_Assembly.</title>
        <authorList>
            <person name="Stuart O.P."/>
            <person name="Cleave R."/>
            <person name="Magrath M.J.L."/>
            <person name="Mikheyev A.S."/>
        </authorList>
    </citation>
    <scope>NUCLEOTIDE SEQUENCE [LARGE SCALE GENOMIC DNA]</scope>
    <source>
        <strain evidence="3">Daus_M_001</strain>
        <tissue evidence="3">Leg muscle</tissue>
    </source>
</reference>
<dbReference type="SUPFAM" id="SSF50630">
    <property type="entry name" value="Acid proteases"/>
    <property type="match status" value="1"/>
</dbReference>
<keyword evidence="1" id="KW-0378">Hydrolase</keyword>
<gene>
    <name evidence="3" type="ORF">PR048_003573</name>
</gene>
<feature type="domain" description="Peptidase A2" evidence="2">
    <location>
        <begin position="24"/>
        <end position="60"/>
    </location>
</feature>
<sequence length="115" mass="13035">MGKVALEICSEPWFVQLKMCGTMVSFKIDTGAHVSVIEAQLWHNLNLPVRPTEWKLFGAGRHLIEVLGMTTASLLHKNREVQQEVFVVNRQQVLLLGWPAIRALDIIQMTTVEEV</sequence>